<dbReference type="Proteomes" id="UP000566819">
    <property type="component" value="Unassembled WGS sequence"/>
</dbReference>
<comment type="caution">
    <text evidence="2">The sequence shown here is derived from an EMBL/GenBank/DDBJ whole genome shotgun (WGS) entry which is preliminary data.</text>
</comment>
<feature type="region of interest" description="Disordered" evidence="1">
    <location>
        <begin position="602"/>
        <end position="625"/>
    </location>
</feature>
<organism evidence="2 3">
    <name type="scientific">Cudoniella acicularis</name>
    <dbReference type="NCBI Taxonomy" id="354080"/>
    <lineage>
        <taxon>Eukaryota</taxon>
        <taxon>Fungi</taxon>
        <taxon>Dikarya</taxon>
        <taxon>Ascomycota</taxon>
        <taxon>Pezizomycotina</taxon>
        <taxon>Leotiomycetes</taxon>
        <taxon>Helotiales</taxon>
        <taxon>Tricladiaceae</taxon>
        <taxon>Cudoniella</taxon>
    </lineage>
</organism>
<dbReference type="PANTHER" id="PTHR36978">
    <property type="entry name" value="P-LOOP CONTAINING NUCLEOTIDE TRIPHOSPHATE HYDROLASE"/>
    <property type="match status" value="1"/>
</dbReference>
<dbReference type="AlphaFoldDB" id="A0A8H4W784"/>
<proteinExistence type="predicted"/>
<dbReference type="InterPro" id="IPR040632">
    <property type="entry name" value="Sulfotransfer_4"/>
</dbReference>
<dbReference type="SUPFAM" id="SSF52540">
    <property type="entry name" value="P-loop containing nucleoside triphosphate hydrolases"/>
    <property type="match status" value="1"/>
</dbReference>
<sequence>MNPSRHAGLGDTLLADRRREPLTMDTGTEPLDPNQNEFFDFNAWAEFAFTHPLRFPPVTAWSTADSVNNDNNNASYHGSMHAGHRNPELDLSLAGLSAKSPSQRFVPRIELANMVGSFLASQSRPHPEYLKLHPISVDDVQEFVFPGEFNSSQNDAASHGNPGLPVVASSSRTIFVGHQGDFKEVVVDLNLTAKARQVSSTRGRKGQLSEEQRAAMKLLKCDTKDFCGGCPQERQTPWRAVGCRRGTLRDALPLPVLCPVADDEALSDSPDLDGITSNSERSSAGARLVNDCSLEGIRRRNEILAHLASPVTNVDPQIDHHIFKEAHRSVSSRFHVACVPDNSNPESTQSEIAQLRRLHETVIAILWEFQHMSSSQISSQTPSIFKDIKLPDFANLLCSAALYQGENKDYHLIEISLRCLQSALEALRVQSLCPITSATHQNCTPSSCQVECLSTLDANLTSFLDLLSEVIFKKNSNYCRDWWLSVFYSLCIQSYVRKLLVALVSHLDFPGSREQRAATSQYLQVPVELFAAYNNSGKKYDPLSYNLDMLFTSEDNLLRKHSLTTEHAKVAQAAVYQKLWEQENIDGSYEYLRKQFEGDGEAHDITISPSPKRRDIETSGCSSPMSVRSGMSYGRFHGRRKRARFGSFSAMSRSSDDANVDLNNPHVEVPPPETDLDHLADVQRFRQNEVRFEGDLFTPHWLRGFKQEGWCGLCRPGRWLKLGEAWWNDRVLYHGICAETGKGFPEPEEAVELEANSSVEGYYSAWFIHSANCYDKNFQPILLKGLVCHIGIASIAREEPFIKDLIAVLNLPTAGNSEKIKKTIRRLFAGCVGITDCPAILLSEELAEVFPDSIVICTTRDPERWWESMSEVVKTVLSPWLSVLFYSMPILRYFGRWIEGIKHRYAVIYGDGKEYEFGLNHLQVHEAYLRRVIPPARLHFFNVKGGWEPLAKF</sequence>
<dbReference type="OrthoDB" id="3524154at2759"/>
<dbReference type="EMBL" id="JAAMPI010000064">
    <property type="protein sequence ID" value="KAF4636462.1"/>
    <property type="molecule type" value="Genomic_DNA"/>
</dbReference>
<dbReference type="Gene3D" id="3.40.50.300">
    <property type="entry name" value="P-loop containing nucleotide triphosphate hydrolases"/>
    <property type="match status" value="1"/>
</dbReference>
<dbReference type="PANTHER" id="PTHR36978:SF3">
    <property type="entry name" value="P-LOOP CONTAINING NUCLEOSIDE TRIPHOSPHATE HYDROLASE PROTEIN"/>
    <property type="match status" value="1"/>
</dbReference>
<accession>A0A8H4W784</accession>
<evidence type="ECO:0000256" key="1">
    <source>
        <dbReference type="SAM" id="MobiDB-lite"/>
    </source>
</evidence>
<evidence type="ECO:0000313" key="3">
    <source>
        <dbReference type="Proteomes" id="UP000566819"/>
    </source>
</evidence>
<gene>
    <name evidence="2" type="ORF">G7Y89_g1614</name>
</gene>
<dbReference type="InterPro" id="IPR027417">
    <property type="entry name" value="P-loop_NTPase"/>
</dbReference>
<feature type="region of interest" description="Disordered" evidence="1">
    <location>
        <begin position="1"/>
        <end position="33"/>
    </location>
</feature>
<dbReference type="Pfam" id="PF17784">
    <property type="entry name" value="Sulfotransfer_4"/>
    <property type="match status" value="1"/>
</dbReference>
<protein>
    <submittedName>
        <fullName evidence="2">Uncharacterized protein</fullName>
    </submittedName>
</protein>
<reference evidence="2 3" key="1">
    <citation type="submission" date="2020-03" db="EMBL/GenBank/DDBJ databases">
        <title>Draft Genome Sequence of Cudoniella acicularis.</title>
        <authorList>
            <person name="Buettner E."/>
            <person name="Kellner H."/>
        </authorList>
    </citation>
    <scope>NUCLEOTIDE SEQUENCE [LARGE SCALE GENOMIC DNA]</scope>
    <source>
        <strain evidence="2 3">DSM 108380</strain>
    </source>
</reference>
<keyword evidence="3" id="KW-1185">Reference proteome</keyword>
<name>A0A8H4W784_9HELO</name>
<evidence type="ECO:0000313" key="2">
    <source>
        <dbReference type="EMBL" id="KAF4636462.1"/>
    </source>
</evidence>